<feature type="binding site" evidence="10">
    <location>
        <position position="240"/>
    </location>
    <ligand>
        <name>Mn(2+)</name>
        <dbReference type="ChEBI" id="CHEBI:29035"/>
    </ligand>
</feature>
<keyword evidence="1 10" id="KW-0540">Nuclease</keyword>
<dbReference type="PANTHER" id="PTHR34353">
    <property type="entry name" value="CRISPR-ASSOCIATED ENDONUCLEASE CAS1 1"/>
    <property type="match status" value="1"/>
</dbReference>
<dbReference type="GO" id="GO:0004519">
    <property type="term" value="F:endonuclease activity"/>
    <property type="evidence" value="ECO:0007669"/>
    <property type="project" value="UniProtKB-UniRule"/>
</dbReference>
<dbReference type="NCBIfam" id="TIGR00287">
    <property type="entry name" value="cas1"/>
    <property type="match status" value="1"/>
</dbReference>
<evidence type="ECO:0000256" key="6">
    <source>
        <dbReference type="ARBA" id="ARBA00023118"/>
    </source>
</evidence>
<comment type="function">
    <text evidence="10">CRISPR (clustered regularly interspaced short palindromic repeat), is an adaptive immune system that provides protection against mobile genetic elements (viruses, transposable elements and conjugative plasmids). CRISPR clusters contain spacers, sequences complementary to antecedent mobile elements, and target invading nucleic acids. CRISPR clusters are transcribed and processed into CRISPR RNA (crRNA). Acts as a dsDNA endonuclease. Involved in the integration of spacer DNA into the CRISPR cassette.</text>
</comment>
<evidence type="ECO:0000256" key="1">
    <source>
        <dbReference type="ARBA" id="ARBA00022722"/>
    </source>
</evidence>
<evidence type="ECO:0000256" key="3">
    <source>
        <dbReference type="ARBA" id="ARBA00022759"/>
    </source>
</evidence>
<evidence type="ECO:0000256" key="8">
    <source>
        <dbReference type="ARBA" id="ARBA00023211"/>
    </source>
</evidence>
<dbReference type="Gene3D" id="3.100.10.20">
    <property type="entry name" value="CRISPR-associated endonuclease Cas1, N-terminal domain"/>
    <property type="match status" value="1"/>
</dbReference>
<evidence type="ECO:0000256" key="9">
    <source>
        <dbReference type="ARBA" id="ARBA00038592"/>
    </source>
</evidence>
<dbReference type="HAMAP" id="MF_01470">
    <property type="entry name" value="Cas1"/>
    <property type="match status" value="1"/>
</dbReference>
<dbReference type="GO" id="GO:0046872">
    <property type="term" value="F:metal ion binding"/>
    <property type="evidence" value="ECO:0007669"/>
    <property type="project" value="UniProtKB-UniRule"/>
</dbReference>
<organism evidence="11">
    <name type="scientific">candidate division WOR-3 bacterium</name>
    <dbReference type="NCBI Taxonomy" id="2052148"/>
    <lineage>
        <taxon>Bacteria</taxon>
        <taxon>Bacteria division WOR-3</taxon>
    </lineage>
</organism>
<protein>
    <recommendedName>
        <fullName evidence="10">CRISPR-associated endonuclease Cas1</fullName>
        <ecNumber evidence="10">3.1.-.-</ecNumber>
    </recommendedName>
</protein>
<dbReference type="AlphaFoldDB" id="A0A7V3KP44"/>
<keyword evidence="2 10" id="KW-0479">Metal-binding</keyword>
<evidence type="ECO:0000256" key="2">
    <source>
        <dbReference type="ARBA" id="ARBA00022723"/>
    </source>
</evidence>
<accession>A0A7V3KP44</accession>
<sequence length="362" mass="41680">MATVYIVSENGKLQKKGETLQLAHRDGTLTTIFPFKTEQLVILGSVEITGGAMRTLLRHGINTLFLSTNGKFQGKLVFQEHKNVFLRQKQFKQLESFPFRLQIAQAIVEGKLRNQLSFMQRIIRKDERRSFLNQVTDNLKGIIDKIPTTTELSSLRGLEGIGAKYFFSVFRENIIQDWAVFKGRSMNPPEDNVNAVLSFLYTLIMNRVDAAIEEEGLDPYVGFYHELEYGKRTLAFDLMEEYRTPLADTLCCALFNLGVLQPTDFREVIFSSDSEEFPLATAESAIEDGDKPVVYQEKKGVLLTKEGLKKVITQFEKKLETQIFYTPLAKHLSYKRLIREQVKHFRRVLVGEERDYKPLIMK</sequence>
<dbReference type="InterPro" id="IPR042206">
    <property type="entry name" value="CRISPR-assoc_Cas1_C"/>
</dbReference>
<comment type="caution">
    <text evidence="11">The sequence shown here is derived from an EMBL/GenBank/DDBJ whole genome shotgun (WGS) entry which is preliminary data.</text>
</comment>
<gene>
    <name evidence="10 11" type="primary">cas1</name>
    <name evidence="11" type="ORF">ENV38_05060</name>
</gene>
<comment type="cofactor">
    <cofactor evidence="10">
        <name>Mg(2+)</name>
        <dbReference type="ChEBI" id="CHEBI:18420"/>
    </cofactor>
    <cofactor evidence="10">
        <name>Mn(2+)</name>
        <dbReference type="ChEBI" id="CHEBI:29035"/>
    </cofactor>
</comment>
<dbReference type="InterPro" id="IPR042211">
    <property type="entry name" value="CRISPR-assoc_Cas1_N"/>
</dbReference>
<evidence type="ECO:0000256" key="7">
    <source>
        <dbReference type="ARBA" id="ARBA00023125"/>
    </source>
</evidence>
<evidence type="ECO:0000256" key="10">
    <source>
        <dbReference type="HAMAP-Rule" id="MF_01470"/>
    </source>
</evidence>
<dbReference type="EC" id="3.1.-.-" evidence="10"/>
<comment type="subunit">
    <text evidence="9 10">Homodimer, forms a heterotetramer with a Cas2 homodimer.</text>
</comment>
<dbReference type="GO" id="GO:0051607">
    <property type="term" value="P:defense response to virus"/>
    <property type="evidence" value="ECO:0007669"/>
    <property type="project" value="UniProtKB-UniRule"/>
</dbReference>
<name>A0A7V3KP44_UNCW3</name>
<dbReference type="GO" id="GO:0016787">
    <property type="term" value="F:hydrolase activity"/>
    <property type="evidence" value="ECO:0007669"/>
    <property type="project" value="UniProtKB-KW"/>
</dbReference>
<proteinExistence type="inferred from homology"/>
<dbReference type="InterPro" id="IPR050646">
    <property type="entry name" value="Cas1"/>
</dbReference>
<evidence type="ECO:0000313" key="11">
    <source>
        <dbReference type="EMBL" id="HGB36255.1"/>
    </source>
</evidence>
<dbReference type="CDD" id="cd09634">
    <property type="entry name" value="Cas1_I-II-III"/>
    <property type="match status" value="1"/>
</dbReference>
<dbReference type="GO" id="GO:0003677">
    <property type="term" value="F:DNA binding"/>
    <property type="evidence" value="ECO:0007669"/>
    <property type="project" value="UniProtKB-KW"/>
</dbReference>
<dbReference type="EMBL" id="DTGD01000187">
    <property type="protein sequence ID" value="HGB36255.1"/>
    <property type="molecule type" value="Genomic_DNA"/>
</dbReference>
<keyword evidence="5 10" id="KW-0460">Magnesium</keyword>
<reference evidence="11" key="1">
    <citation type="journal article" date="2020" name="mSystems">
        <title>Genome- and Community-Level Interaction Insights into Carbon Utilization and Element Cycling Functions of Hydrothermarchaeota in Hydrothermal Sediment.</title>
        <authorList>
            <person name="Zhou Z."/>
            <person name="Liu Y."/>
            <person name="Xu W."/>
            <person name="Pan J."/>
            <person name="Luo Z.H."/>
            <person name="Li M."/>
        </authorList>
    </citation>
    <scope>NUCLEOTIDE SEQUENCE [LARGE SCALE GENOMIC DNA]</scope>
    <source>
        <strain evidence="11">SpSt-754</strain>
    </source>
</reference>
<evidence type="ECO:0000256" key="5">
    <source>
        <dbReference type="ARBA" id="ARBA00022842"/>
    </source>
</evidence>
<dbReference type="Pfam" id="PF01867">
    <property type="entry name" value="Cas_Cas1"/>
    <property type="match status" value="1"/>
</dbReference>
<evidence type="ECO:0000256" key="4">
    <source>
        <dbReference type="ARBA" id="ARBA00022801"/>
    </source>
</evidence>
<dbReference type="InterPro" id="IPR002729">
    <property type="entry name" value="CRISPR-assoc_Cas1"/>
</dbReference>
<dbReference type="Gene3D" id="1.20.120.920">
    <property type="entry name" value="CRISPR-associated endonuclease Cas1, C-terminal domain"/>
    <property type="match status" value="1"/>
</dbReference>
<comment type="similarity">
    <text evidence="10">Belongs to the CRISPR-associated endonuclease Cas1 family.</text>
</comment>
<dbReference type="GO" id="GO:0043571">
    <property type="term" value="P:maintenance of CRISPR repeat elements"/>
    <property type="evidence" value="ECO:0007669"/>
    <property type="project" value="UniProtKB-UniRule"/>
</dbReference>
<feature type="binding site" evidence="10">
    <location>
        <position position="159"/>
    </location>
    <ligand>
        <name>Mn(2+)</name>
        <dbReference type="ChEBI" id="CHEBI:29035"/>
    </ligand>
</feature>
<keyword evidence="3 10" id="KW-0255">Endonuclease</keyword>
<dbReference type="PANTHER" id="PTHR34353:SF2">
    <property type="entry name" value="CRISPR-ASSOCIATED ENDONUCLEASE CAS1 1"/>
    <property type="match status" value="1"/>
</dbReference>
<feature type="binding site" evidence="10">
    <location>
        <position position="225"/>
    </location>
    <ligand>
        <name>Mn(2+)</name>
        <dbReference type="ChEBI" id="CHEBI:29035"/>
    </ligand>
</feature>
<keyword evidence="4 10" id="KW-0378">Hydrolase</keyword>
<keyword evidence="7 10" id="KW-0238">DNA-binding</keyword>
<keyword evidence="8 10" id="KW-0464">Manganese</keyword>
<keyword evidence="6 10" id="KW-0051">Antiviral defense</keyword>